<dbReference type="Pfam" id="PF02880">
    <property type="entry name" value="PGM_PMM_III"/>
    <property type="match status" value="1"/>
</dbReference>
<dbReference type="GO" id="GO:0004614">
    <property type="term" value="F:phosphoglucomutase activity"/>
    <property type="evidence" value="ECO:0007669"/>
    <property type="project" value="UniProtKB-EC"/>
</dbReference>
<evidence type="ECO:0000259" key="16">
    <source>
        <dbReference type="Pfam" id="PF02879"/>
    </source>
</evidence>
<sequence>MSLLLKVERGRIMIKFGTGGWRGIIAEEFTFENVRLFAQAVAEDILEKDEESLGIVIGYDNRFMSENFAQSAGCVFAANGITVYMLHKPVPTPLVTFTTRELNTSCGLTFTASHNPAIYNGVKYTCKGGLPATVEFTSHLEDKINGLSVEQVKSISWEQAIKQNNIKIINMQHEYISDIESCLDLNLIKEKRMNVLYDPMYGTGVTCMEMLLVDSRCNLKTIHSQRDPLFGGRVPAPNRESLWRLRHMMKEGKYDVAFATDGDADRLAVIDDRGDFLHPNEIIGLLYYYFLEVKGYMGGVARNVCTTHLLDSIAKEYGYRVYETPVGFKYIGEQLLTTDAIIGGESSGGIAIRNHLLEKDGILAAGLMLEMIAIKKKKLSEIIREMKERFGYFYFSEKNYRFLPKEKNKILEYVNCLVPNEITGREVVNVNKLDGVKYCLQDNSWISIRFSGTEPYLRVMAESSTEIQTAQMIQWLEQQIKKVTILFE</sequence>
<evidence type="ECO:0000256" key="2">
    <source>
        <dbReference type="ARBA" id="ARBA00001946"/>
    </source>
</evidence>
<evidence type="ECO:0000313" key="18">
    <source>
        <dbReference type="EMBL" id="SCX81849.1"/>
    </source>
</evidence>
<evidence type="ECO:0000256" key="8">
    <source>
        <dbReference type="ARBA" id="ARBA00022723"/>
    </source>
</evidence>
<evidence type="ECO:0000256" key="1">
    <source>
        <dbReference type="ARBA" id="ARBA00000443"/>
    </source>
</evidence>
<gene>
    <name evidence="18" type="ORF">SAMN03080606_00300</name>
</gene>
<evidence type="ECO:0000259" key="17">
    <source>
        <dbReference type="Pfam" id="PF02880"/>
    </source>
</evidence>
<evidence type="ECO:0000256" key="13">
    <source>
        <dbReference type="ARBA" id="ARBA00041467"/>
    </source>
</evidence>
<feature type="domain" description="Alpha-D-phosphohexomutase alpha/beta/alpha" evidence="17">
    <location>
        <begin position="279"/>
        <end position="387"/>
    </location>
</feature>
<dbReference type="InterPro" id="IPR005846">
    <property type="entry name" value="A-D-PHexomutase_a/b/a-III"/>
</dbReference>
<comment type="similarity">
    <text evidence="5">Belongs to the phosphohexose mutase family.</text>
</comment>
<dbReference type="GO" id="GO:0046872">
    <property type="term" value="F:metal ion binding"/>
    <property type="evidence" value="ECO:0007669"/>
    <property type="project" value="UniProtKB-KW"/>
</dbReference>
<dbReference type="PRINTS" id="PR00509">
    <property type="entry name" value="PGMPMM"/>
</dbReference>
<accession>A0A1G5AVC1</accession>
<feature type="domain" description="Alpha-D-phosphohexomutase C-terminal" evidence="14">
    <location>
        <begin position="414"/>
        <end position="471"/>
    </location>
</feature>
<dbReference type="Pfam" id="PF02879">
    <property type="entry name" value="PGM_PMM_II"/>
    <property type="match status" value="1"/>
</dbReference>
<comment type="cofactor">
    <cofactor evidence="2">
        <name>Mg(2+)</name>
        <dbReference type="ChEBI" id="CHEBI:18420"/>
    </cofactor>
</comment>
<evidence type="ECO:0000256" key="11">
    <source>
        <dbReference type="ARBA" id="ARBA00039995"/>
    </source>
</evidence>
<dbReference type="InterPro" id="IPR005843">
    <property type="entry name" value="A-D-PHexomutase_C"/>
</dbReference>
<dbReference type="Pfam" id="PF00408">
    <property type="entry name" value="PGM_PMM_IV"/>
    <property type="match status" value="1"/>
</dbReference>
<evidence type="ECO:0000256" key="3">
    <source>
        <dbReference type="ARBA" id="ARBA00005164"/>
    </source>
</evidence>
<evidence type="ECO:0000256" key="5">
    <source>
        <dbReference type="ARBA" id="ARBA00010231"/>
    </source>
</evidence>
<evidence type="ECO:0000256" key="9">
    <source>
        <dbReference type="ARBA" id="ARBA00022842"/>
    </source>
</evidence>
<evidence type="ECO:0000256" key="4">
    <source>
        <dbReference type="ARBA" id="ARBA00005189"/>
    </source>
</evidence>
<dbReference type="Pfam" id="PF02878">
    <property type="entry name" value="PGM_PMM_I"/>
    <property type="match status" value="1"/>
</dbReference>
<proteinExistence type="inferred from homology"/>
<dbReference type="GO" id="GO:0005975">
    <property type="term" value="P:carbohydrate metabolic process"/>
    <property type="evidence" value="ECO:0007669"/>
    <property type="project" value="InterPro"/>
</dbReference>
<dbReference type="Gene3D" id="3.40.120.10">
    <property type="entry name" value="Alpha-D-Glucose-1,6-Bisphosphate, subunit A, domain 3"/>
    <property type="match status" value="3"/>
</dbReference>
<dbReference type="GO" id="GO:0006166">
    <property type="term" value="P:purine ribonucleoside salvage"/>
    <property type="evidence" value="ECO:0007669"/>
    <property type="project" value="TreeGrafter"/>
</dbReference>
<dbReference type="InterPro" id="IPR005844">
    <property type="entry name" value="A-D-PHexomutase_a/b/a-I"/>
</dbReference>
<dbReference type="EC" id="5.4.2.2" evidence="6"/>
<comment type="pathway">
    <text evidence="3">Glycolipid metabolism; diglucosyl-diacylglycerol biosynthesis.</text>
</comment>
<evidence type="ECO:0000256" key="6">
    <source>
        <dbReference type="ARBA" id="ARBA00012728"/>
    </source>
</evidence>
<reference evidence="18 19" key="1">
    <citation type="submission" date="2016-10" db="EMBL/GenBank/DDBJ databases">
        <authorList>
            <person name="de Groot N.N."/>
        </authorList>
    </citation>
    <scope>NUCLEOTIDE SEQUENCE [LARGE SCALE GENOMIC DNA]</scope>
    <source>
        <strain evidence="18 19">DSM 18978</strain>
    </source>
</reference>
<dbReference type="OrthoDB" id="9806956at2"/>
<organism evidence="18 19">
    <name type="scientific">Alkaliphilus peptidifermentans DSM 18978</name>
    <dbReference type="NCBI Taxonomy" id="1120976"/>
    <lineage>
        <taxon>Bacteria</taxon>
        <taxon>Bacillati</taxon>
        <taxon>Bacillota</taxon>
        <taxon>Clostridia</taxon>
        <taxon>Peptostreptococcales</taxon>
        <taxon>Natronincolaceae</taxon>
        <taxon>Alkaliphilus</taxon>
    </lineage>
</organism>
<dbReference type="GO" id="GO:0008973">
    <property type="term" value="F:phosphopentomutase activity"/>
    <property type="evidence" value="ECO:0007669"/>
    <property type="project" value="TreeGrafter"/>
</dbReference>
<dbReference type="EMBL" id="FMUS01000001">
    <property type="protein sequence ID" value="SCX81849.1"/>
    <property type="molecule type" value="Genomic_DNA"/>
</dbReference>
<dbReference type="PANTHER" id="PTHR45745:SF1">
    <property type="entry name" value="PHOSPHOGLUCOMUTASE 2B-RELATED"/>
    <property type="match status" value="1"/>
</dbReference>
<feature type="domain" description="Alpha-D-phosphohexomutase alpha/beta/alpha" evidence="15">
    <location>
        <begin position="14"/>
        <end position="145"/>
    </location>
</feature>
<comment type="catalytic activity">
    <reaction evidence="1">
        <text>alpha-D-glucose 1-phosphate = alpha-D-glucose 6-phosphate</text>
        <dbReference type="Rhea" id="RHEA:23536"/>
        <dbReference type="ChEBI" id="CHEBI:58225"/>
        <dbReference type="ChEBI" id="CHEBI:58601"/>
        <dbReference type="EC" id="5.4.2.2"/>
    </reaction>
</comment>
<keyword evidence="9" id="KW-0460">Magnesium</keyword>
<evidence type="ECO:0000256" key="7">
    <source>
        <dbReference type="ARBA" id="ARBA00022553"/>
    </source>
</evidence>
<evidence type="ECO:0000256" key="10">
    <source>
        <dbReference type="ARBA" id="ARBA00023235"/>
    </source>
</evidence>
<dbReference type="PANTHER" id="PTHR45745">
    <property type="entry name" value="PHOSPHOMANNOMUTASE 45A"/>
    <property type="match status" value="1"/>
</dbReference>
<comment type="pathway">
    <text evidence="4">Lipid metabolism.</text>
</comment>
<dbReference type="CDD" id="cd05800">
    <property type="entry name" value="PGM_like2"/>
    <property type="match status" value="1"/>
</dbReference>
<dbReference type="InterPro" id="IPR036900">
    <property type="entry name" value="A-D-PHexomutase_C_sf"/>
</dbReference>
<keyword evidence="7" id="KW-0597">Phosphoprotein</keyword>
<evidence type="ECO:0000259" key="15">
    <source>
        <dbReference type="Pfam" id="PF02878"/>
    </source>
</evidence>
<dbReference type="AlphaFoldDB" id="A0A1G5AVC1"/>
<dbReference type="InterPro" id="IPR005845">
    <property type="entry name" value="A-D-PHexomutase_a/b/a-II"/>
</dbReference>
<protein>
    <recommendedName>
        <fullName evidence="11">Phosphoglucomutase</fullName>
        <ecNumber evidence="6">5.4.2.2</ecNumber>
    </recommendedName>
    <alternativeName>
        <fullName evidence="13">Alpha-phosphoglucomutase</fullName>
    </alternativeName>
    <alternativeName>
        <fullName evidence="12">Glucose phosphomutase</fullName>
    </alternativeName>
</protein>
<name>A0A1G5AVC1_9FIRM</name>
<keyword evidence="19" id="KW-1185">Reference proteome</keyword>
<dbReference type="SUPFAM" id="SSF53738">
    <property type="entry name" value="Phosphoglucomutase, first 3 domains"/>
    <property type="match status" value="2"/>
</dbReference>
<dbReference type="InterPro" id="IPR016055">
    <property type="entry name" value="A-D-PHexomutase_a/b/a-I/II/III"/>
</dbReference>
<keyword evidence="8" id="KW-0479">Metal-binding</keyword>
<dbReference type="Gene3D" id="3.30.310.50">
    <property type="entry name" value="Alpha-D-phosphohexomutase, C-terminal domain"/>
    <property type="match status" value="1"/>
</dbReference>
<feature type="domain" description="Alpha-D-phosphohexomutase alpha/beta/alpha" evidence="16">
    <location>
        <begin position="174"/>
        <end position="274"/>
    </location>
</feature>
<evidence type="ECO:0000256" key="12">
    <source>
        <dbReference type="ARBA" id="ARBA00041398"/>
    </source>
</evidence>
<dbReference type="STRING" id="1120976.SAMN03080606_00300"/>
<evidence type="ECO:0000313" key="19">
    <source>
        <dbReference type="Proteomes" id="UP000198636"/>
    </source>
</evidence>
<dbReference type="Proteomes" id="UP000198636">
    <property type="component" value="Unassembled WGS sequence"/>
</dbReference>
<evidence type="ECO:0000259" key="14">
    <source>
        <dbReference type="Pfam" id="PF00408"/>
    </source>
</evidence>
<keyword evidence="10" id="KW-0413">Isomerase</keyword>
<dbReference type="SUPFAM" id="SSF55957">
    <property type="entry name" value="Phosphoglucomutase, C-terminal domain"/>
    <property type="match status" value="1"/>
</dbReference>
<dbReference type="InterPro" id="IPR005841">
    <property type="entry name" value="Alpha-D-phosphohexomutase_SF"/>
</dbReference>